<dbReference type="Pfam" id="PF06068">
    <property type="entry name" value="TIP49"/>
    <property type="match status" value="1"/>
</dbReference>
<dbReference type="PANTHER" id="PTHR11093">
    <property type="entry name" value="RUVB-RELATED REPTIN AND PONTIN"/>
    <property type="match status" value="1"/>
</dbReference>
<evidence type="ECO:0000313" key="9">
    <source>
        <dbReference type="Proteomes" id="UP001175226"/>
    </source>
</evidence>
<keyword evidence="6" id="KW-0347">Helicase</keyword>
<sequence>MLLAGPPSRGKTTIALRVVQTLGTDAPFAMIAASEVFSLSMSIGIRIKEDTELIESEVVEIQIDRSSTRATKTGKLTIKITDIEIIYDLGTNIINALSKEKVLAGNVQPDVW</sequence>
<dbReference type="EC" id="3.6.4.12" evidence="6"/>
<dbReference type="InterPro" id="IPR042487">
    <property type="entry name" value="RuvBL1/2_DNA/RNA_bd_dom"/>
</dbReference>
<keyword evidence="6" id="KW-0539">Nucleus</keyword>
<keyword evidence="3" id="KW-0010">Activator</keyword>
<dbReference type="InterPro" id="IPR012340">
    <property type="entry name" value="NA-bd_OB-fold"/>
</dbReference>
<keyword evidence="2 6" id="KW-0805">Transcription regulation</keyword>
<keyword evidence="1 6" id="KW-0227">DNA damage</keyword>
<dbReference type="SUPFAM" id="SSF50249">
    <property type="entry name" value="Nucleic acid-binding proteins"/>
    <property type="match status" value="1"/>
</dbReference>
<dbReference type="InterPro" id="IPR027417">
    <property type="entry name" value="P-loop_NTPase"/>
</dbReference>
<protein>
    <recommendedName>
        <fullName evidence="6">RuvB-like helicase</fullName>
        <ecNumber evidence="6">3.6.4.12</ecNumber>
    </recommendedName>
</protein>
<dbReference type="GO" id="GO:0005524">
    <property type="term" value="F:ATP binding"/>
    <property type="evidence" value="ECO:0007669"/>
    <property type="project" value="UniProtKB-KW"/>
</dbReference>
<dbReference type="InterPro" id="IPR010339">
    <property type="entry name" value="TIP49_P-loop"/>
</dbReference>
<dbReference type="GO" id="GO:0006281">
    <property type="term" value="P:DNA repair"/>
    <property type="evidence" value="ECO:0007669"/>
    <property type="project" value="UniProtKB-KW"/>
</dbReference>
<dbReference type="GO" id="GO:0005634">
    <property type="term" value="C:nucleus"/>
    <property type="evidence" value="ECO:0007669"/>
    <property type="project" value="UniProtKB-SubCell"/>
</dbReference>
<dbReference type="GO" id="GO:0016787">
    <property type="term" value="F:hydrolase activity"/>
    <property type="evidence" value="ECO:0007669"/>
    <property type="project" value="UniProtKB-KW"/>
</dbReference>
<comment type="similarity">
    <text evidence="6">Belongs to the RuvB family.</text>
</comment>
<keyword evidence="4 6" id="KW-0804">Transcription</keyword>
<proteinExistence type="inferred from homology"/>
<keyword evidence="5 6" id="KW-0234">DNA repair</keyword>
<accession>A0AA39MG19</accession>
<feature type="domain" description="TIP49 P-loop" evidence="7">
    <location>
        <begin position="1"/>
        <end position="107"/>
    </location>
</feature>
<dbReference type="EMBL" id="JAUEPT010000080">
    <property type="protein sequence ID" value="KAK0433516.1"/>
    <property type="molecule type" value="Genomic_DNA"/>
</dbReference>
<evidence type="ECO:0000256" key="4">
    <source>
        <dbReference type="ARBA" id="ARBA00023163"/>
    </source>
</evidence>
<keyword evidence="6" id="KW-0156">Chromatin regulator</keyword>
<comment type="catalytic activity">
    <reaction evidence="6">
        <text>ATP + H2O = ADP + phosphate + H(+)</text>
        <dbReference type="Rhea" id="RHEA:13065"/>
        <dbReference type="ChEBI" id="CHEBI:15377"/>
        <dbReference type="ChEBI" id="CHEBI:15378"/>
        <dbReference type="ChEBI" id="CHEBI:30616"/>
        <dbReference type="ChEBI" id="CHEBI:43474"/>
        <dbReference type="ChEBI" id="CHEBI:456216"/>
        <dbReference type="EC" id="3.6.4.12"/>
    </reaction>
</comment>
<dbReference type="Gene3D" id="2.40.50.360">
    <property type="entry name" value="RuvB-like helicase, domain II"/>
    <property type="match status" value="1"/>
</dbReference>
<comment type="function">
    <text evidence="6">DNA helicase participates in several chromatin remodeling complexes, including the SWR1 and the INO80 complexes.</text>
</comment>
<evidence type="ECO:0000256" key="1">
    <source>
        <dbReference type="ARBA" id="ARBA00022763"/>
    </source>
</evidence>
<dbReference type="Proteomes" id="UP001175226">
    <property type="component" value="Unassembled WGS sequence"/>
</dbReference>
<organism evidence="8 9">
    <name type="scientific">Armillaria borealis</name>
    <dbReference type="NCBI Taxonomy" id="47425"/>
    <lineage>
        <taxon>Eukaryota</taxon>
        <taxon>Fungi</taxon>
        <taxon>Dikarya</taxon>
        <taxon>Basidiomycota</taxon>
        <taxon>Agaricomycotina</taxon>
        <taxon>Agaricomycetes</taxon>
        <taxon>Agaricomycetidae</taxon>
        <taxon>Agaricales</taxon>
        <taxon>Marasmiineae</taxon>
        <taxon>Physalacriaceae</taxon>
        <taxon>Armillaria</taxon>
    </lineage>
</organism>
<evidence type="ECO:0000256" key="3">
    <source>
        <dbReference type="ARBA" id="ARBA00023159"/>
    </source>
</evidence>
<dbReference type="GO" id="GO:0003678">
    <property type="term" value="F:DNA helicase activity"/>
    <property type="evidence" value="ECO:0007669"/>
    <property type="project" value="UniProtKB-EC"/>
</dbReference>
<reference evidence="8" key="1">
    <citation type="submission" date="2023-06" db="EMBL/GenBank/DDBJ databases">
        <authorList>
            <consortium name="Lawrence Berkeley National Laboratory"/>
            <person name="Ahrendt S."/>
            <person name="Sahu N."/>
            <person name="Indic B."/>
            <person name="Wong-Bajracharya J."/>
            <person name="Merenyi Z."/>
            <person name="Ke H.-M."/>
            <person name="Monk M."/>
            <person name="Kocsube S."/>
            <person name="Drula E."/>
            <person name="Lipzen A."/>
            <person name="Balint B."/>
            <person name="Henrissat B."/>
            <person name="Andreopoulos B."/>
            <person name="Martin F.M."/>
            <person name="Harder C.B."/>
            <person name="Rigling D."/>
            <person name="Ford K.L."/>
            <person name="Foster G.D."/>
            <person name="Pangilinan J."/>
            <person name="Papanicolaou A."/>
            <person name="Barry K."/>
            <person name="LaButti K."/>
            <person name="Viragh M."/>
            <person name="Koriabine M."/>
            <person name="Yan M."/>
            <person name="Riley R."/>
            <person name="Champramary S."/>
            <person name="Plett K.L."/>
            <person name="Tsai I.J."/>
            <person name="Slot J."/>
            <person name="Sipos G."/>
            <person name="Plett J."/>
            <person name="Nagy L.G."/>
            <person name="Grigoriev I.V."/>
        </authorList>
    </citation>
    <scope>NUCLEOTIDE SEQUENCE</scope>
    <source>
        <strain evidence="8">FPL87.14</strain>
    </source>
</reference>
<comment type="subcellular location">
    <subcellularLocation>
        <location evidence="6">Nucleus</location>
    </subcellularLocation>
</comment>
<dbReference type="GO" id="GO:0032991">
    <property type="term" value="C:protein-containing complex"/>
    <property type="evidence" value="ECO:0007669"/>
    <property type="project" value="UniProtKB-ARBA"/>
</dbReference>
<dbReference type="GO" id="GO:0006325">
    <property type="term" value="P:chromatin organization"/>
    <property type="evidence" value="ECO:0007669"/>
    <property type="project" value="UniProtKB-KW"/>
</dbReference>
<keyword evidence="6" id="KW-0547">Nucleotide-binding</keyword>
<keyword evidence="9" id="KW-1185">Reference proteome</keyword>
<keyword evidence="6" id="KW-0067">ATP-binding</keyword>
<evidence type="ECO:0000256" key="6">
    <source>
        <dbReference type="RuleBase" id="RU363048"/>
    </source>
</evidence>
<dbReference type="InterPro" id="IPR027238">
    <property type="entry name" value="RuvB-like"/>
</dbReference>
<dbReference type="AlphaFoldDB" id="A0AA39MG19"/>
<keyword evidence="6" id="KW-0378">Hydrolase</keyword>
<evidence type="ECO:0000259" key="7">
    <source>
        <dbReference type="Pfam" id="PF06068"/>
    </source>
</evidence>
<dbReference type="Gene3D" id="3.40.50.300">
    <property type="entry name" value="P-loop containing nucleotide triphosphate hydrolases"/>
    <property type="match status" value="1"/>
</dbReference>
<evidence type="ECO:0000313" key="8">
    <source>
        <dbReference type="EMBL" id="KAK0433516.1"/>
    </source>
</evidence>
<evidence type="ECO:0000256" key="2">
    <source>
        <dbReference type="ARBA" id="ARBA00023015"/>
    </source>
</evidence>
<gene>
    <name evidence="8" type="ORF">EV421DRAFT_1741502</name>
</gene>
<evidence type="ECO:0000256" key="5">
    <source>
        <dbReference type="ARBA" id="ARBA00023204"/>
    </source>
</evidence>
<comment type="caution">
    <text evidence="8">The sequence shown here is derived from an EMBL/GenBank/DDBJ whole genome shotgun (WGS) entry which is preliminary data.</text>
</comment>
<name>A0AA39MG19_9AGAR</name>
<dbReference type="SUPFAM" id="SSF52540">
    <property type="entry name" value="P-loop containing nucleoside triphosphate hydrolases"/>
    <property type="match status" value="1"/>
</dbReference>